<comment type="caution">
    <text evidence="7">The sequence shown here is derived from an EMBL/GenBank/DDBJ whole genome shotgun (WGS) entry which is preliminary data.</text>
</comment>
<dbReference type="InterPro" id="IPR001753">
    <property type="entry name" value="Enoyl-CoA_hydra/iso"/>
</dbReference>
<dbReference type="Gene3D" id="1.10.12.10">
    <property type="entry name" value="Lyase 2-enoyl-coa Hydratase, Chain A, domain 2"/>
    <property type="match status" value="1"/>
</dbReference>
<evidence type="ECO:0000256" key="6">
    <source>
        <dbReference type="ARBA" id="ARBA00040545"/>
    </source>
</evidence>
<dbReference type="Proteomes" id="UP001165667">
    <property type="component" value="Unassembled WGS sequence"/>
</dbReference>
<gene>
    <name evidence="7" type="ORF">M8523_17270</name>
</gene>
<dbReference type="InterPro" id="IPR052377">
    <property type="entry name" value="Mitochondrial_ECH-domain"/>
</dbReference>
<dbReference type="RefSeq" id="WP_282586139.1">
    <property type="nucleotide sequence ID" value="NZ_JAMOIM010000011.1"/>
</dbReference>
<keyword evidence="2" id="KW-0276">Fatty acid metabolism</keyword>
<name>A0AA42CNV5_9HYPH</name>
<keyword evidence="7" id="KW-0456">Lyase</keyword>
<dbReference type="CDD" id="cd06558">
    <property type="entry name" value="crotonase-like"/>
    <property type="match status" value="1"/>
</dbReference>
<evidence type="ECO:0000256" key="4">
    <source>
        <dbReference type="ARBA" id="ARBA00023098"/>
    </source>
</evidence>
<dbReference type="PANTHER" id="PTHR43602">
    <property type="match status" value="1"/>
</dbReference>
<comment type="function">
    <text evidence="5">May play a role in fatty acid biosynthesis and insulin sensitivity.</text>
</comment>
<keyword evidence="8" id="KW-1185">Reference proteome</keyword>
<evidence type="ECO:0000256" key="2">
    <source>
        <dbReference type="ARBA" id="ARBA00022832"/>
    </source>
</evidence>
<dbReference type="GO" id="GO:0016836">
    <property type="term" value="F:hydro-lyase activity"/>
    <property type="evidence" value="ECO:0007669"/>
    <property type="project" value="TreeGrafter"/>
</dbReference>
<dbReference type="InterPro" id="IPR029045">
    <property type="entry name" value="ClpP/crotonase-like_dom_sf"/>
</dbReference>
<dbReference type="AlphaFoldDB" id="A0AA42CNV5"/>
<organism evidence="7 8">
    <name type="scientific">Lichenifustis flavocetrariae</name>
    <dbReference type="NCBI Taxonomy" id="2949735"/>
    <lineage>
        <taxon>Bacteria</taxon>
        <taxon>Pseudomonadati</taxon>
        <taxon>Pseudomonadota</taxon>
        <taxon>Alphaproteobacteria</taxon>
        <taxon>Hyphomicrobiales</taxon>
        <taxon>Lichenihabitantaceae</taxon>
        <taxon>Lichenifustis</taxon>
    </lineage>
</organism>
<evidence type="ECO:0000313" key="8">
    <source>
        <dbReference type="Proteomes" id="UP001165667"/>
    </source>
</evidence>
<evidence type="ECO:0000256" key="1">
    <source>
        <dbReference type="ARBA" id="ARBA00005254"/>
    </source>
</evidence>
<keyword evidence="4" id="KW-0443">Lipid metabolism</keyword>
<evidence type="ECO:0000256" key="3">
    <source>
        <dbReference type="ARBA" id="ARBA00022946"/>
    </source>
</evidence>
<evidence type="ECO:0000256" key="5">
    <source>
        <dbReference type="ARBA" id="ARBA00037410"/>
    </source>
</evidence>
<dbReference type="Pfam" id="PF00378">
    <property type="entry name" value="ECH_1"/>
    <property type="match status" value="1"/>
</dbReference>
<comment type="similarity">
    <text evidence="1">Belongs to the enoyl-CoA hydratase/isomerase family.</text>
</comment>
<dbReference type="InterPro" id="IPR014748">
    <property type="entry name" value="Enoyl-CoA_hydra_C"/>
</dbReference>
<dbReference type="EMBL" id="JAMOIM010000011">
    <property type="protein sequence ID" value="MCW6509770.1"/>
    <property type="molecule type" value="Genomic_DNA"/>
</dbReference>
<accession>A0AA42CNV5</accession>
<evidence type="ECO:0000313" key="7">
    <source>
        <dbReference type="EMBL" id="MCW6509770.1"/>
    </source>
</evidence>
<dbReference type="NCBIfam" id="NF006008">
    <property type="entry name" value="PRK08139.1"/>
    <property type="match status" value="1"/>
</dbReference>
<protein>
    <recommendedName>
        <fullName evidence="6">Enoyl-CoA hydratase domain-containing protein 3, mitochondrial</fullName>
    </recommendedName>
</protein>
<dbReference type="Gene3D" id="3.90.226.10">
    <property type="entry name" value="2-enoyl-CoA Hydratase, Chain A, domain 1"/>
    <property type="match status" value="1"/>
</dbReference>
<proteinExistence type="inferred from homology"/>
<sequence length="266" mass="28065">MISDPVSNVSEEILLRSDQDGVATLRLNRPSRFNALSEAMLGALQRELVELKDDQTIRCVVLGGSGPAFCAGHDLVEMNGHAEEDYFQRLFAQCSEVMQAIRALPVPVIAEVHGIATAAGCQLVATCDMAVAGRAARFAVSGVNLGLFCSTPAVALSRNIPPKAAFDMLTTGRFIDADEALALGLVNAVVDDAALSASVAAKAAVICSKSPEAIRLGKQMFYAQAALPLADAYRYAADVMACNMMSTDARQGIEAFLTKRKVLGAV</sequence>
<keyword evidence="3" id="KW-0809">Transit peptide</keyword>
<dbReference type="SUPFAM" id="SSF52096">
    <property type="entry name" value="ClpP/crotonase"/>
    <property type="match status" value="1"/>
</dbReference>
<reference evidence="7" key="1">
    <citation type="submission" date="2022-05" db="EMBL/GenBank/DDBJ databases">
        <authorList>
            <person name="Pankratov T."/>
        </authorList>
    </citation>
    <scope>NUCLEOTIDE SEQUENCE</scope>
    <source>
        <strain evidence="7">BP6-180914</strain>
    </source>
</reference>
<dbReference type="PANTHER" id="PTHR43602:SF1">
    <property type="entry name" value="ENOYL-COA HYDRATASE DOMAIN-CONTAINING PROTEIN 3, MITOCHONDRIAL"/>
    <property type="match status" value="1"/>
</dbReference>
<dbReference type="GO" id="GO:0006631">
    <property type="term" value="P:fatty acid metabolic process"/>
    <property type="evidence" value="ECO:0007669"/>
    <property type="project" value="UniProtKB-KW"/>
</dbReference>